<dbReference type="EMBL" id="CAKOGP040001981">
    <property type="protein sequence ID" value="CAJ1959162.1"/>
    <property type="molecule type" value="Genomic_DNA"/>
</dbReference>
<dbReference type="AlphaFoldDB" id="A0AAD2JKQ1"/>
<gene>
    <name evidence="2" type="ORF">CYCCA115_LOCUS17585</name>
</gene>
<dbReference type="Proteomes" id="UP001295423">
    <property type="component" value="Unassembled WGS sequence"/>
</dbReference>
<proteinExistence type="predicted"/>
<organism evidence="2 3">
    <name type="scientific">Cylindrotheca closterium</name>
    <dbReference type="NCBI Taxonomy" id="2856"/>
    <lineage>
        <taxon>Eukaryota</taxon>
        <taxon>Sar</taxon>
        <taxon>Stramenopiles</taxon>
        <taxon>Ochrophyta</taxon>
        <taxon>Bacillariophyta</taxon>
        <taxon>Bacillariophyceae</taxon>
        <taxon>Bacillariophycidae</taxon>
        <taxon>Bacillariales</taxon>
        <taxon>Bacillariaceae</taxon>
        <taxon>Cylindrotheca</taxon>
    </lineage>
</organism>
<protein>
    <submittedName>
        <fullName evidence="2">Uncharacterized protein</fullName>
    </submittedName>
</protein>
<evidence type="ECO:0000256" key="1">
    <source>
        <dbReference type="SAM" id="MobiDB-lite"/>
    </source>
</evidence>
<sequence>MSRQLDSDGSSAEFFCRIPSLPDFDRTFSIEHTKQHAEVAVIPDFNTSAEPESQLPMLFPKTGRNLPFLEGNRLEAIRRPSEPHQGRFSLHNHHGLSIRNPRDFYSHDSSSRELLDATRQRELVPTRPTPIYPRGQIVTDAKKTAARSRRPVCYHETPSRTSMESSSSPPCEVTPYIHSNADDSPNGFQIQNNLFIPIREADNDFLTKPQKEQPLLPRTRLLAESTATPPPRLTLRPRGQQTSLALADCFL</sequence>
<feature type="compositionally biased region" description="Low complexity" evidence="1">
    <location>
        <begin position="159"/>
        <end position="170"/>
    </location>
</feature>
<name>A0AAD2JKQ1_9STRA</name>
<evidence type="ECO:0000313" key="3">
    <source>
        <dbReference type="Proteomes" id="UP001295423"/>
    </source>
</evidence>
<feature type="region of interest" description="Disordered" evidence="1">
    <location>
        <begin position="141"/>
        <end position="171"/>
    </location>
</feature>
<comment type="caution">
    <text evidence="2">The sequence shown here is derived from an EMBL/GenBank/DDBJ whole genome shotgun (WGS) entry which is preliminary data.</text>
</comment>
<accession>A0AAD2JKQ1</accession>
<reference evidence="2" key="1">
    <citation type="submission" date="2023-08" db="EMBL/GenBank/DDBJ databases">
        <authorList>
            <person name="Audoor S."/>
            <person name="Bilcke G."/>
        </authorList>
    </citation>
    <scope>NUCLEOTIDE SEQUENCE</scope>
</reference>
<keyword evidence="3" id="KW-1185">Reference proteome</keyword>
<evidence type="ECO:0000313" key="2">
    <source>
        <dbReference type="EMBL" id="CAJ1959162.1"/>
    </source>
</evidence>